<evidence type="ECO:0000313" key="2">
    <source>
        <dbReference type="EMBL" id="MPC11390.1"/>
    </source>
</evidence>
<evidence type="ECO:0000313" key="3">
    <source>
        <dbReference type="Proteomes" id="UP000324222"/>
    </source>
</evidence>
<comment type="caution">
    <text evidence="2">The sequence shown here is derived from an EMBL/GenBank/DDBJ whole genome shotgun (WGS) entry which is preliminary data.</text>
</comment>
<feature type="compositionally biased region" description="Basic and acidic residues" evidence="1">
    <location>
        <begin position="58"/>
        <end position="79"/>
    </location>
</feature>
<protein>
    <submittedName>
        <fullName evidence="2">Uncharacterized protein</fullName>
    </submittedName>
</protein>
<gene>
    <name evidence="2" type="ORF">E2C01_004053</name>
</gene>
<proteinExistence type="predicted"/>
<accession>A0A5B7CPI1</accession>
<dbReference type="Proteomes" id="UP000324222">
    <property type="component" value="Unassembled WGS sequence"/>
</dbReference>
<sequence length="79" mass="8667">MIQQHRGSLHPVPSPDPTQSQPAAWCGRPAGRHHAGNVITRRWLGHKHNMTPATAADAARRGAGEREGTQEREEVMSRA</sequence>
<dbReference type="EMBL" id="VSRR010000161">
    <property type="protein sequence ID" value="MPC11390.1"/>
    <property type="molecule type" value="Genomic_DNA"/>
</dbReference>
<reference evidence="2 3" key="1">
    <citation type="submission" date="2019-05" db="EMBL/GenBank/DDBJ databases">
        <title>Another draft genome of Portunus trituberculatus and its Hox gene families provides insights of decapod evolution.</title>
        <authorList>
            <person name="Jeong J.-H."/>
            <person name="Song I."/>
            <person name="Kim S."/>
            <person name="Choi T."/>
            <person name="Kim D."/>
            <person name="Ryu S."/>
            <person name="Kim W."/>
        </authorList>
    </citation>
    <scope>NUCLEOTIDE SEQUENCE [LARGE SCALE GENOMIC DNA]</scope>
    <source>
        <tissue evidence="2">Muscle</tissue>
    </source>
</reference>
<organism evidence="2 3">
    <name type="scientific">Portunus trituberculatus</name>
    <name type="common">Swimming crab</name>
    <name type="synonym">Neptunus trituberculatus</name>
    <dbReference type="NCBI Taxonomy" id="210409"/>
    <lineage>
        <taxon>Eukaryota</taxon>
        <taxon>Metazoa</taxon>
        <taxon>Ecdysozoa</taxon>
        <taxon>Arthropoda</taxon>
        <taxon>Crustacea</taxon>
        <taxon>Multicrustacea</taxon>
        <taxon>Malacostraca</taxon>
        <taxon>Eumalacostraca</taxon>
        <taxon>Eucarida</taxon>
        <taxon>Decapoda</taxon>
        <taxon>Pleocyemata</taxon>
        <taxon>Brachyura</taxon>
        <taxon>Eubrachyura</taxon>
        <taxon>Portunoidea</taxon>
        <taxon>Portunidae</taxon>
        <taxon>Portuninae</taxon>
        <taxon>Portunus</taxon>
    </lineage>
</organism>
<evidence type="ECO:0000256" key="1">
    <source>
        <dbReference type="SAM" id="MobiDB-lite"/>
    </source>
</evidence>
<feature type="region of interest" description="Disordered" evidence="1">
    <location>
        <begin position="1"/>
        <end position="79"/>
    </location>
</feature>
<name>A0A5B7CPI1_PORTR</name>
<keyword evidence="3" id="KW-1185">Reference proteome</keyword>
<dbReference type="AlphaFoldDB" id="A0A5B7CPI1"/>